<name>A0AB34JH24_PRYPA</name>
<evidence type="ECO:0000313" key="2">
    <source>
        <dbReference type="Proteomes" id="UP001515480"/>
    </source>
</evidence>
<reference evidence="1 2" key="1">
    <citation type="journal article" date="2024" name="Science">
        <title>Giant polyketide synthase enzymes in the biosynthesis of giant marine polyether toxins.</title>
        <authorList>
            <person name="Fallon T.R."/>
            <person name="Shende V.V."/>
            <person name="Wierzbicki I.H."/>
            <person name="Pendleton A.L."/>
            <person name="Watervoot N.F."/>
            <person name="Auber R.P."/>
            <person name="Gonzalez D.J."/>
            <person name="Wisecaver J.H."/>
            <person name="Moore B.S."/>
        </authorList>
    </citation>
    <scope>NUCLEOTIDE SEQUENCE [LARGE SCALE GENOMIC DNA]</scope>
    <source>
        <strain evidence="1 2">12B1</strain>
    </source>
</reference>
<comment type="caution">
    <text evidence="1">The sequence shown here is derived from an EMBL/GenBank/DDBJ whole genome shotgun (WGS) entry which is preliminary data.</text>
</comment>
<dbReference type="Proteomes" id="UP001515480">
    <property type="component" value="Unassembled WGS sequence"/>
</dbReference>
<dbReference type="EMBL" id="JBGBPQ010000008">
    <property type="protein sequence ID" value="KAL1520848.1"/>
    <property type="molecule type" value="Genomic_DNA"/>
</dbReference>
<protein>
    <recommendedName>
        <fullName evidence="3">Cellulase</fullName>
    </recommendedName>
</protein>
<accession>A0AB34JH24</accession>
<keyword evidence="2" id="KW-1185">Reference proteome</keyword>
<dbReference type="AlphaFoldDB" id="A0AB34JH24"/>
<proteinExistence type="predicted"/>
<gene>
    <name evidence="1" type="ORF">AB1Y20_022409</name>
</gene>
<evidence type="ECO:0000313" key="1">
    <source>
        <dbReference type="EMBL" id="KAL1520848.1"/>
    </source>
</evidence>
<sequence length="256" mass="27843">MRERELLCLAAIGVAVQAKPVLPFDGYLGEGHEELRTPARTNSLLASAQAAGGQEYSLTELFPARPRDSTPVPSWLSFDVPCSLYTIPDLGAANERFTAAVHCFHLCANSAVSPQLCDFLWIRKIWNSWECCPSATYSTSNGFHATHAGESSGFFQVNWPTPMTKMPAGYRLQPIATAYPSSAVGVISSQGVEVPCWNFDDNNGTTSMSDASAICYNYCVGQALIQGTCSAVWVYDSKIILFGKPERARTTFIDCS</sequence>
<evidence type="ECO:0008006" key="3">
    <source>
        <dbReference type="Google" id="ProtNLM"/>
    </source>
</evidence>
<organism evidence="1 2">
    <name type="scientific">Prymnesium parvum</name>
    <name type="common">Toxic golden alga</name>
    <dbReference type="NCBI Taxonomy" id="97485"/>
    <lineage>
        <taxon>Eukaryota</taxon>
        <taxon>Haptista</taxon>
        <taxon>Haptophyta</taxon>
        <taxon>Prymnesiophyceae</taxon>
        <taxon>Prymnesiales</taxon>
        <taxon>Prymnesiaceae</taxon>
        <taxon>Prymnesium</taxon>
    </lineage>
</organism>